<dbReference type="RefSeq" id="WP_340332003.1">
    <property type="nucleotide sequence ID" value="NZ_JAZHOF010000011.1"/>
</dbReference>
<comment type="caution">
    <text evidence="2">The sequence shown here is derived from an EMBL/GenBank/DDBJ whole genome shotgun (WGS) entry which is preliminary data.</text>
</comment>
<evidence type="ECO:0000313" key="3">
    <source>
        <dbReference type="Proteomes" id="UP001378188"/>
    </source>
</evidence>
<accession>A0AAW9RKP2</accession>
<dbReference type="Proteomes" id="UP001378188">
    <property type="component" value="Unassembled WGS sequence"/>
</dbReference>
<evidence type="ECO:0000313" key="2">
    <source>
        <dbReference type="EMBL" id="MEJ8574302.1"/>
    </source>
</evidence>
<dbReference type="EMBL" id="JAZHOF010000011">
    <property type="protein sequence ID" value="MEJ8574302.1"/>
    <property type="molecule type" value="Genomic_DNA"/>
</dbReference>
<reference evidence="2 3" key="1">
    <citation type="submission" date="2024-02" db="EMBL/GenBank/DDBJ databases">
        <title>Genome analysis and characterization of Microbaculum marinisediminis sp. nov., isolated from marine sediment.</title>
        <authorList>
            <person name="Du Z.-J."/>
            <person name="Ye Y.-Q."/>
            <person name="Zhang Z.-R."/>
            <person name="Yuan S.-M."/>
            <person name="Zhang X.-Y."/>
        </authorList>
    </citation>
    <scope>NUCLEOTIDE SEQUENCE [LARGE SCALE GENOMIC DNA]</scope>
    <source>
        <strain evidence="2 3">SDUM1044001</strain>
    </source>
</reference>
<feature type="signal peptide" evidence="1">
    <location>
        <begin position="1"/>
        <end position="24"/>
    </location>
</feature>
<keyword evidence="1" id="KW-0732">Signal</keyword>
<organism evidence="2 3">
    <name type="scientific">Microbaculum marinum</name>
    <dbReference type="NCBI Taxonomy" id="1764581"/>
    <lineage>
        <taxon>Bacteria</taxon>
        <taxon>Pseudomonadati</taxon>
        <taxon>Pseudomonadota</taxon>
        <taxon>Alphaproteobacteria</taxon>
        <taxon>Hyphomicrobiales</taxon>
        <taxon>Tepidamorphaceae</taxon>
        <taxon>Microbaculum</taxon>
    </lineage>
</organism>
<name>A0AAW9RKP2_9HYPH</name>
<proteinExistence type="predicted"/>
<evidence type="ECO:0000256" key="1">
    <source>
        <dbReference type="SAM" id="SignalP"/>
    </source>
</evidence>
<dbReference type="AlphaFoldDB" id="A0AAW9RKP2"/>
<gene>
    <name evidence="2" type="ORF">V3328_22650</name>
</gene>
<feature type="chain" id="PRO_5043623048" evidence="1">
    <location>
        <begin position="25"/>
        <end position="153"/>
    </location>
</feature>
<keyword evidence="3" id="KW-1185">Reference proteome</keyword>
<protein>
    <submittedName>
        <fullName evidence="2">Uncharacterized protein</fullName>
    </submittedName>
</protein>
<sequence>MSARFLGLALAAIIAFCGVPAAMADQTNGGSGAEIAGPASSFSNVVDARFAVFYDRSSIVRAKNINTVTHPSTGIYCVKIPKTLDGKNINAQRLIPNVTVEWGTSFGLDLLAYYYANADSCPKSKRFVEVRTYQFPDGVPELSDNVSFIVTIP</sequence>